<name>F2NBL4_CORGP</name>
<keyword evidence="1" id="KW-0269">Exonuclease</keyword>
<dbReference type="GO" id="GO:0003676">
    <property type="term" value="F:nucleic acid binding"/>
    <property type="evidence" value="ECO:0007669"/>
    <property type="project" value="InterPro"/>
</dbReference>
<dbReference type="OrthoDB" id="3180615at2"/>
<dbReference type="InterPro" id="IPR036397">
    <property type="entry name" value="RNaseH_sf"/>
</dbReference>
<dbReference type="AlphaFoldDB" id="F2NBL4"/>
<dbReference type="EMBL" id="CP002628">
    <property type="protein sequence ID" value="AEB06750.1"/>
    <property type="molecule type" value="Genomic_DNA"/>
</dbReference>
<gene>
    <name evidence="1" type="ordered locus">Corgl_0636</name>
</gene>
<dbReference type="STRING" id="700015.Corgl_0636"/>
<accession>F2NBL4</accession>
<dbReference type="SUPFAM" id="SSF53098">
    <property type="entry name" value="Ribonuclease H-like"/>
    <property type="match status" value="1"/>
</dbReference>
<dbReference type="GO" id="GO:0004527">
    <property type="term" value="F:exonuclease activity"/>
    <property type="evidence" value="ECO:0007669"/>
    <property type="project" value="UniProtKB-KW"/>
</dbReference>
<dbReference type="InterPro" id="IPR012337">
    <property type="entry name" value="RNaseH-like_sf"/>
</dbReference>
<dbReference type="RefSeq" id="WP_013708493.1">
    <property type="nucleotide sequence ID" value="NC_015389.1"/>
</dbReference>
<keyword evidence="1" id="KW-0540">Nuclease</keyword>
<sequence length="324" mass="36460">MNTQQALDYAQACYIPELVFGGGYEVMEAERLKGEEAMKLLIAAWHSEERPQFSFELVRDLGDRNRALCDAMGEKRVRAAAGGLLTRALPDEDSYRAIGALQNRQAAAVEREVRGDRKAIGVAWVREPVGGIVLGIDIETTGRTPERAHIVNVGWEFMELAAGAEPYGGESCFCGLPDLYRDEGVPLSFIHHITWDDIEGNMAFRENKVLQARLLELMRTYPYLAHNAAFEDSWFTIQLDGYAEARRAGEIVVVDTREICRRLDGDVPALPRESKPASLENWARRRGTLRDSEDERHLGLEDADLMLRTVQAEFARKNMFASRS</sequence>
<keyword evidence="2" id="KW-1185">Reference proteome</keyword>
<keyword evidence="1" id="KW-0378">Hydrolase</keyword>
<proteinExistence type="predicted"/>
<evidence type="ECO:0000313" key="2">
    <source>
        <dbReference type="Proteomes" id="UP000006851"/>
    </source>
</evidence>
<dbReference type="eggNOG" id="COG0847">
    <property type="taxonomic scope" value="Bacteria"/>
</dbReference>
<protein>
    <submittedName>
        <fullName evidence="1">DNA polymerase III epsilon subunit-like 3'-5' exonuclease</fullName>
    </submittedName>
</protein>
<dbReference type="KEGG" id="cgo:Corgl_0636"/>
<dbReference type="Gene3D" id="3.30.420.10">
    <property type="entry name" value="Ribonuclease H-like superfamily/Ribonuclease H"/>
    <property type="match status" value="1"/>
</dbReference>
<reference evidence="2" key="1">
    <citation type="journal article" date="2013" name="Stand. Genomic Sci.">
        <title>Complete genome sequence of Coriobacterium glomerans type strain (PW2(T)) from the midgut of Pyrrhocoris apterus L. (red soldier bug).</title>
        <authorList>
            <person name="Stackebrandt E."/>
            <person name="Zeytun A."/>
            <person name="Lapidus A."/>
            <person name="Nolan M."/>
            <person name="Lucas S."/>
            <person name="Hammon N."/>
            <person name="Deshpande S."/>
            <person name="Cheng J.F."/>
            <person name="Tapia R."/>
            <person name="Goodwin L.A."/>
            <person name="Pitluck S."/>
            <person name="Liolios K."/>
            <person name="Pagani I."/>
            <person name="Ivanova N."/>
            <person name="Mavromatis K."/>
            <person name="Mikhailova N."/>
            <person name="Huntemann M."/>
            <person name="Pati A."/>
            <person name="Chen A."/>
            <person name="Palaniappan K."/>
            <person name="Chang Y.J."/>
            <person name="Land M."/>
            <person name="Hauser L."/>
            <person name="Rohde M."/>
            <person name="Pukall R."/>
            <person name="Goker M."/>
            <person name="Detter J.C."/>
            <person name="Woyke T."/>
            <person name="Bristow J."/>
            <person name="Eisen J.A."/>
            <person name="Markowitz V."/>
            <person name="Hugenholtz P."/>
            <person name="Kyrpides N.C."/>
            <person name="Klenk H.P."/>
        </authorList>
    </citation>
    <scope>NUCLEOTIDE SEQUENCE</scope>
    <source>
        <strain evidence="2">ATCC 49209 / DSM 20642 / JCM 10262 / PW2</strain>
    </source>
</reference>
<dbReference type="Proteomes" id="UP000006851">
    <property type="component" value="Chromosome"/>
</dbReference>
<organism evidence="1 2">
    <name type="scientific">Coriobacterium glomerans (strain ATCC 49209 / DSM 20642 / JCM 10262 / PW2)</name>
    <dbReference type="NCBI Taxonomy" id="700015"/>
    <lineage>
        <taxon>Bacteria</taxon>
        <taxon>Bacillati</taxon>
        <taxon>Actinomycetota</taxon>
        <taxon>Coriobacteriia</taxon>
        <taxon>Coriobacteriales</taxon>
        <taxon>Coriobacteriaceae</taxon>
        <taxon>Coriobacterium</taxon>
    </lineage>
</organism>
<dbReference type="HOGENOM" id="CLU_043243_0_0_11"/>
<evidence type="ECO:0000313" key="1">
    <source>
        <dbReference type="EMBL" id="AEB06750.1"/>
    </source>
</evidence>